<dbReference type="GO" id="GO:0000214">
    <property type="term" value="C:tRNA-intron endonuclease complex"/>
    <property type="evidence" value="ECO:0007669"/>
    <property type="project" value="UniProtKB-UniRule"/>
</dbReference>
<dbReference type="EC" id="4.6.1.16" evidence="4"/>
<feature type="compositionally biased region" description="Polar residues" evidence="6">
    <location>
        <begin position="309"/>
        <end position="321"/>
    </location>
</feature>
<keyword evidence="2 4" id="KW-0819">tRNA processing</keyword>
<dbReference type="PANTHER" id="PTHR13070:SF0">
    <property type="entry name" value="TRNA-SPLICING ENDONUCLEASE SUBUNIT SEN34"/>
    <property type="match status" value="1"/>
</dbReference>
<keyword evidence="9" id="KW-0540">Nuclease</keyword>
<dbReference type="PANTHER" id="PTHR13070">
    <property type="entry name" value="TRNA-SPLICING ENDONUCLEASE SUBUNIT SEN34-RELATED"/>
    <property type="match status" value="1"/>
</dbReference>
<evidence type="ECO:0000256" key="1">
    <source>
        <dbReference type="ARBA" id="ARBA00008078"/>
    </source>
</evidence>
<feature type="region of interest" description="Disordered" evidence="6">
    <location>
        <begin position="1"/>
        <end position="39"/>
    </location>
</feature>
<dbReference type="Gene3D" id="3.40.1350.10">
    <property type="match status" value="1"/>
</dbReference>
<dbReference type="InterPro" id="IPR059049">
    <property type="entry name" value="TSEN34_N"/>
</dbReference>
<evidence type="ECO:0000256" key="3">
    <source>
        <dbReference type="ARBA" id="ARBA00023239"/>
    </source>
</evidence>
<dbReference type="Pfam" id="PF26577">
    <property type="entry name" value="TSEN34_N"/>
    <property type="match status" value="1"/>
</dbReference>
<gene>
    <name evidence="9" type="primary">SEN34</name>
    <name evidence="9" type="ORF">BGZ80_009871</name>
</gene>
<proteinExistence type="inferred from homology"/>
<evidence type="ECO:0000256" key="4">
    <source>
        <dbReference type="PIRNR" id="PIRNR017250"/>
    </source>
</evidence>
<feature type="active site" evidence="5">
    <location>
        <position position="259"/>
    </location>
</feature>
<dbReference type="EMBL" id="JAAAID010000630">
    <property type="protein sequence ID" value="KAG0015425.1"/>
    <property type="molecule type" value="Genomic_DNA"/>
</dbReference>
<dbReference type="GO" id="GO:0000379">
    <property type="term" value="P:tRNA-type intron splice site recognition and cleavage"/>
    <property type="evidence" value="ECO:0007669"/>
    <property type="project" value="UniProtKB-UniRule"/>
</dbReference>
<keyword evidence="9" id="KW-0378">Hydrolase</keyword>
<evidence type="ECO:0000256" key="2">
    <source>
        <dbReference type="ARBA" id="ARBA00022694"/>
    </source>
</evidence>
<accession>A0A9P6MWX3</accession>
<dbReference type="CDD" id="cd22363">
    <property type="entry name" value="tRNA-intron_lyase_C"/>
    <property type="match status" value="1"/>
</dbReference>
<dbReference type="Proteomes" id="UP000703661">
    <property type="component" value="Unassembled WGS sequence"/>
</dbReference>
<evidence type="ECO:0000259" key="8">
    <source>
        <dbReference type="Pfam" id="PF26577"/>
    </source>
</evidence>
<dbReference type="GO" id="GO:0000213">
    <property type="term" value="F:tRNA-intron lyase activity"/>
    <property type="evidence" value="ECO:0007669"/>
    <property type="project" value="UniProtKB-UniRule"/>
</dbReference>
<dbReference type="Pfam" id="PF01974">
    <property type="entry name" value="tRNA_int_endo"/>
    <property type="match status" value="1"/>
</dbReference>
<comment type="caution">
    <text evidence="9">The sequence shown here is derived from an EMBL/GenBank/DDBJ whole genome shotgun (WGS) entry which is preliminary data.</text>
</comment>
<evidence type="ECO:0000313" key="10">
    <source>
        <dbReference type="Proteomes" id="UP000703661"/>
    </source>
</evidence>
<keyword evidence="10" id="KW-1185">Reference proteome</keyword>
<feature type="domain" description="TSEN34 N-terminal" evidence="8">
    <location>
        <begin position="59"/>
        <end position="127"/>
    </location>
</feature>
<dbReference type="InterPro" id="IPR011856">
    <property type="entry name" value="tRNA_endonuc-like_dom_sf"/>
</dbReference>
<evidence type="ECO:0000256" key="5">
    <source>
        <dbReference type="PIRSR" id="PIRSR017250-50"/>
    </source>
</evidence>
<dbReference type="InterPro" id="IPR016690">
    <property type="entry name" value="TSEN34"/>
</dbReference>
<dbReference type="GO" id="GO:0003676">
    <property type="term" value="F:nucleic acid binding"/>
    <property type="evidence" value="ECO:0007669"/>
    <property type="project" value="InterPro"/>
</dbReference>
<dbReference type="SUPFAM" id="SSF53032">
    <property type="entry name" value="tRNA-intron endonuclease catalytic domain-like"/>
    <property type="match status" value="1"/>
</dbReference>
<feature type="domain" description="tRNA intron endonuclease catalytic" evidence="7">
    <location>
        <begin position="230"/>
        <end position="305"/>
    </location>
</feature>
<dbReference type="PIRSF" id="PIRSF017250">
    <property type="entry name" value="tRNA_splic_SEN34"/>
    <property type="match status" value="1"/>
</dbReference>
<feature type="active site" evidence="5">
    <location>
        <position position="267"/>
    </location>
</feature>
<evidence type="ECO:0000259" key="7">
    <source>
        <dbReference type="Pfam" id="PF01974"/>
    </source>
</evidence>
<dbReference type="AlphaFoldDB" id="A0A9P6MWX3"/>
<organism evidence="9 10">
    <name type="scientific">Entomortierella chlamydospora</name>
    <dbReference type="NCBI Taxonomy" id="101097"/>
    <lineage>
        <taxon>Eukaryota</taxon>
        <taxon>Fungi</taxon>
        <taxon>Fungi incertae sedis</taxon>
        <taxon>Mucoromycota</taxon>
        <taxon>Mortierellomycotina</taxon>
        <taxon>Mortierellomycetes</taxon>
        <taxon>Mortierellales</taxon>
        <taxon>Mortierellaceae</taxon>
        <taxon>Entomortierella</taxon>
    </lineage>
</organism>
<sequence>MASKTTELVPEDCSLYSRTPPDDNVPPSDGLDNGYPNPSTKALLDHSSIGSSIAAVKPRVFLSGHEALVWDVHDVRQLRQTHRIVGSLAGSLPRNSMQNIFQGLPLRLLPEEVYALWSSGLIDLVDENRAHQQTSAPMQPELDLTISAKAPSKNIKSGAERITLHTLSKHLQYFPPAVVQLQRSSSGICNSSSTISLSSQDVASAPLPYRLDGEYSNSPLNYPANTKQHLRCTVFIHLWASLRFFIAPGIKFGGDYLLYRNDPLICHASLIATVDEAEAPLSLADLASSARLASTVQKQHVLCSTVKPIQQHPSSANSTLSPGMAPRTKSQSTSDNVVMFVIEWAGF</sequence>
<reference evidence="9" key="1">
    <citation type="journal article" date="2020" name="Fungal Divers.">
        <title>Resolving the Mortierellaceae phylogeny through synthesis of multi-gene phylogenetics and phylogenomics.</title>
        <authorList>
            <person name="Vandepol N."/>
            <person name="Liber J."/>
            <person name="Desiro A."/>
            <person name="Na H."/>
            <person name="Kennedy M."/>
            <person name="Barry K."/>
            <person name="Grigoriev I.V."/>
            <person name="Miller A.N."/>
            <person name="O'Donnell K."/>
            <person name="Stajich J.E."/>
            <person name="Bonito G."/>
        </authorList>
    </citation>
    <scope>NUCLEOTIDE SEQUENCE</scope>
    <source>
        <strain evidence="9">NRRL 2769</strain>
    </source>
</reference>
<feature type="active site" evidence="5">
    <location>
        <position position="298"/>
    </location>
</feature>
<dbReference type="InterPro" id="IPR006677">
    <property type="entry name" value="tRNA_intron_Endonuc_cat-like"/>
</dbReference>
<comment type="function">
    <text evidence="4">Constitutes one of the two catalytic subunit of the tRNA-splicing endonuclease complex, a complex responsible for identification and cleavage of the splice sites in pre-tRNA. It cleaves pre-tRNA at the 5'- and 3'-splice sites to release the intron. The products are an intron and two tRNA half-molecules bearing 2',3'-cyclic phosphate and 5'-OH termini. There are no conserved sequences at the splice sites, but the intron is invariably located at the same site in the gene, placing the splice sites an invariant distance from the constant structural features of the tRNA body.</text>
</comment>
<dbReference type="InterPro" id="IPR036167">
    <property type="entry name" value="tRNA_intron_Endo_cat-like_sf"/>
</dbReference>
<feature type="region of interest" description="Disordered" evidence="6">
    <location>
        <begin position="309"/>
        <end position="331"/>
    </location>
</feature>
<evidence type="ECO:0000256" key="6">
    <source>
        <dbReference type="SAM" id="MobiDB-lite"/>
    </source>
</evidence>
<evidence type="ECO:0000313" key="9">
    <source>
        <dbReference type="EMBL" id="KAG0015425.1"/>
    </source>
</evidence>
<name>A0A9P6MWX3_9FUNG</name>
<keyword evidence="3 4" id="KW-0456">Lyase</keyword>
<keyword evidence="9" id="KW-0255">Endonuclease</keyword>
<protein>
    <recommendedName>
        <fullName evidence="4">tRNA-splicing endonuclease subunit Sen34</fullName>
        <ecNumber evidence="4">4.6.1.16</ecNumber>
    </recommendedName>
</protein>
<comment type="similarity">
    <text evidence="1 4">Belongs to the tRNA-intron endonuclease family.</text>
</comment>